<reference evidence="4" key="1">
    <citation type="submission" date="2025-05" db="UniProtKB">
        <authorList>
            <consortium name="RefSeq"/>
        </authorList>
    </citation>
    <scope>NUCLEOTIDE SEQUENCE [LARGE SCALE GENOMIC DNA]</scope>
</reference>
<dbReference type="Pfam" id="PF20721">
    <property type="entry name" value="C19orf12"/>
    <property type="match status" value="1"/>
</dbReference>
<evidence type="ECO:0000256" key="2">
    <source>
        <dbReference type="SAM" id="MobiDB-lite"/>
    </source>
</evidence>
<sequence>MECGQAVRVVDMVGVVDGPPGEHVEEDSPQALGSRPAPVRRLHRRRPTAPQEQSMKKAPEQPRAKEKAPEQPRAKEKAPEQPRAKEKAPEKPRVKKAPKQHRTTAWVLTVAMVVVTVVVAVLLKRTVTANVRMAQDMAAVTVVATKAKEILSEKVMVEGRPAMKEERTVPVEGNTAWAAKAQKTVVTDPDIVQQGKAVVANVVAHKLVNTLVDGVAPTKEEKMTTADAEKTMAAKAKSWLRRGIDMLLEMVMQKTIEWLLDKAIAVVAGMTVKQRIVASAVLVVMAAVVAMALRLHSRFIKEPVQEEGIMMVLCSIAEERKKIAKQKKKGTRFWAFFVGLFRAQPKETVEEEAWSPLDAWIRRLSKSVLQALMELPPDKKQKLLNECKGIIRDLKYTDDKELNRLVMGSEDLKQQLMWKLKKYLNE</sequence>
<keyword evidence="3" id="KW-0472">Membrane</keyword>
<reference evidence="5" key="2">
    <citation type="submission" date="2025-08" db="UniProtKB">
        <authorList>
            <consortium name="RefSeq"/>
        </authorList>
    </citation>
    <scope>IDENTIFICATION</scope>
    <source>
        <tissue evidence="5">Cell line</tissue>
    </source>
</reference>
<evidence type="ECO:0000313" key="4">
    <source>
        <dbReference type="Proteomes" id="UP001652641"/>
    </source>
</evidence>
<feature type="compositionally biased region" description="Low complexity" evidence="2">
    <location>
        <begin position="12"/>
        <end position="21"/>
    </location>
</feature>
<evidence type="ECO:0000256" key="1">
    <source>
        <dbReference type="ARBA" id="ARBA00029457"/>
    </source>
</evidence>
<keyword evidence="3" id="KW-1133">Transmembrane helix</keyword>
<feature type="transmembrane region" description="Helical" evidence="3">
    <location>
        <begin position="103"/>
        <end position="123"/>
    </location>
</feature>
<feature type="compositionally biased region" description="Basic residues" evidence="2">
    <location>
        <begin position="38"/>
        <end position="47"/>
    </location>
</feature>
<proteinExistence type="inferred from homology"/>
<organism evidence="4 5">
    <name type="scientific">Vulpes vulpes</name>
    <name type="common">Red fox</name>
    <dbReference type="NCBI Taxonomy" id="9627"/>
    <lineage>
        <taxon>Eukaryota</taxon>
        <taxon>Metazoa</taxon>
        <taxon>Chordata</taxon>
        <taxon>Craniata</taxon>
        <taxon>Vertebrata</taxon>
        <taxon>Euteleostomi</taxon>
        <taxon>Mammalia</taxon>
        <taxon>Eutheria</taxon>
        <taxon>Laurasiatheria</taxon>
        <taxon>Carnivora</taxon>
        <taxon>Caniformia</taxon>
        <taxon>Canidae</taxon>
        <taxon>Vulpes</taxon>
    </lineage>
</organism>
<feature type="transmembrane region" description="Helical" evidence="3">
    <location>
        <begin position="276"/>
        <end position="295"/>
    </location>
</feature>
<dbReference type="GeneID" id="112912598"/>
<dbReference type="InterPro" id="IPR033369">
    <property type="entry name" value="C19orf12"/>
</dbReference>
<protein>
    <recommendedName>
        <fullName evidence="6">Transmembrane protein</fullName>
    </recommendedName>
</protein>
<feature type="region of interest" description="Disordered" evidence="2">
    <location>
        <begin position="12"/>
        <end position="98"/>
    </location>
</feature>
<dbReference type="PANTHER" id="PTHR31493:SF1">
    <property type="entry name" value="PROTEIN C19ORF12"/>
    <property type="match status" value="1"/>
</dbReference>
<dbReference type="RefSeq" id="XP_072605628.1">
    <property type="nucleotide sequence ID" value="XM_072749527.1"/>
</dbReference>
<dbReference type="Proteomes" id="UP001652641">
    <property type="component" value="Chromosome 1"/>
</dbReference>
<accession>A0ABM4ZSV4</accession>
<dbReference type="PANTHER" id="PTHR31493">
    <property type="entry name" value="NAZO FAMILY MEMBER"/>
    <property type="match status" value="1"/>
</dbReference>
<name>A0ABM4ZSV4_VULVU</name>
<evidence type="ECO:0008006" key="6">
    <source>
        <dbReference type="Google" id="ProtNLM"/>
    </source>
</evidence>
<keyword evidence="4" id="KW-1185">Reference proteome</keyword>
<comment type="similarity">
    <text evidence="1">Belongs to the C19orf12 family.</text>
</comment>
<gene>
    <name evidence="5" type="primary">LOC112912598</name>
</gene>
<evidence type="ECO:0000256" key="3">
    <source>
        <dbReference type="SAM" id="Phobius"/>
    </source>
</evidence>
<keyword evidence="3" id="KW-0812">Transmembrane</keyword>
<evidence type="ECO:0000313" key="5">
    <source>
        <dbReference type="RefSeq" id="XP_072605628.1"/>
    </source>
</evidence>
<feature type="compositionally biased region" description="Basic and acidic residues" evidence="2">
    <location>
        <begin position="54"/>
        <end position="92"/>
    </location>
</feature>